<organism evidence="4 5">
    <name type="scientific">Strigomonas culicis</name>
    <dbReference type="NCBI Taxonomy" id="28005"/>
    <lineage>
        <taxon>Eukaryota</taxon>
        <taxon>Discoba</taxon>
        <taxon>Euglenozoa</taxon>
        <taxon>Kinetoplastea</taxon>
        <taxon>Metakinetoplastina</taxon>
        <taxon>Trypanosomatida</taxon>
        <taxon>Trypanosomatidae</taxon>
        <taxon>Strigomonadinae</taxon>
        <taxon>Strigomonas</taxon>
    </lineage>
</organism>
<feature type="compositionally biased region" description="Polar residues" evidence="2">
    <location>
        <begin position="391"/>
        <end position="402"/>
    </location>
</feature>
<gene>
    <name evidence="4" type="ORF">STCU_05712</name>
</gene>
<sequence length="499" mass="56199">MSSPGVASGDPPKKLTLRTKTKAKAHVAPPGSDVVAATFANADLRTTKAALDTYYDKYLEADAENAQLRSNAARQEEGSMQVVRALQLRLENALAEVGHQRVELQQVRDARAEEQRLLREHYDRVLKDRDQQLTEYAQLTAQLQDDLRQASRYVQQRQEHALELKQLQDLLEEKVQEQEKQLQAMRFQTMDRKMKLFAMEKTMRAQFDAMVKEESERMLQSQHRELLAHTLALEEEKVGLGQDVDDLVQFAQSMETDRTALRRQAELHRRAHEEVLRHAAVQNKQGRDTELKMQKLEATVRELQAGQDSIHATVAAEYEGQLHDLRQQLKASQVALQEHRAQLKQTRQLASQIVEQRTDLERFFLVAIEDCRKYSASLKGSVRAPGLPASAGSSLKASRPGQTSPPPPSACGLPPVRASGAGRGPPRGAGGRPERLRQRRLLRRAELGGQGEGDQVAALLHQLHLLPQLAGRRGRGRLARQGIYILMYILTVLLTHVFV</sequence>
<accession>S9VVR9</accession>
<dbReference type="AlphaFoldDB" id="S9VVR9"/>
<keyword evidence="3" id="KW-1133">Transmembrane helix</keyword>
<evidence type="ECO:0000313" key="5">
    <source>
        <dbReference type="Proteomes" id="UP000015354"/>
    </source>
</evidence>
<dbReference type="PANTHER" id="PTHR14845">
    <property type="entry name" value="COILED-COIL DOMAIN-CONTAINING 166"/>
    <property type="match status" value="1"/>
</dbReference>
<evidence type="ECO:0000313" key="4">
    <source>
        <dbReference type="EMBL" id="EPY27515.1"/>
    </source>
</evidence>
<dbReference type="EMBL" id="ATMH01005712">
    <property type="protein sequence ID" value="EPY27515.1"/>
    <property type="molecule type" value="Genomic_DNA"/>
</dbReference>
<reference evidence="4 5" key="1">
    <citation type="journal article" date="2013" name="PLoS ONE">
        <title>Predicting the Proteins of Angomonas deanei, Strigomonas culicis and Their Respective Endosymbionts Reveals New Aspects of the Trypanosomatidae Family.</title>
        <authorList>
            <person name="Motta M.C."/>
            <person name="Martins A.C."/>
            <person name="de Souza S.S."/>
            <person name="Catta-Preta C.M."/>
            <person name="Silva R."/>
            <person name="Klein C.C."/>
            <person name="de Almeida L.G."/>
            <person name="de Lima Cunha O."/>
            <person name="Ciapina L.P."/>
            <person name="Brocchi M."/>
            <person name="Colabardini A.C."/>
            <person name="de Araujo Lima B."/>
            <person name="Machado C.R."/>
            <person name="de Almeida Soares C.M."/>
            <person name="Probst C.M."/>
            <person name="de Menezes C.B."/>
            <person name="Thompson C.E."/>
            <person name="Bartholomeu D.C."/>
            <person name="Gradia D.F."/>
            <person name="Pavoni D.P."/>
            <person name="Grisard E.C."/>
            <person name="Fantinatti-Garboggini F."/>
            <person name="Marchini F.K."/>
            <person name="Rodrigues-Luiz G.F."/>
            <person name="Wagner G."/>
            <person name="Goldman G.H."/>
            <person name="Fietto J.L."/>
            <person name="Elias M.C."/>
            <person name="Goldman M.H."/>
            <person name="Sagot M.F."/>
            <person name="Pereira M."/>
            <person name="Stoco P.H."/>
            <person name="de Mendonca-Neto R.P."/>
            <person name="Teixeira S.M."/>
            <person name="Maciel T.E."/>
            <person name="de Oliveira Mendes T.A."/>
            <person name="Urmenyi T.P."/>
            <person name="de Souza W."/>
            <person name="Schenkman S."/>
            <person name="de Vasconcelos A.T."/>
        </authorList>
    </citation>
    <scope>NUCLEOTIDE SEQUENCE [LARGE SCALE GENOMIC DNA]</scope>
</reference>
<protein>
    <submittedName>
        <fullName evidence="4">Uncharacterized protein</fullName>
    </submittedName>
</protein>
<dbReference type="PANTHER" id="PTHR14845:SF6">
    <property type="entry name" value="BASAL BODY-ORIENTATION FACTOR 1"/>
    <property type="match status" value="1"/>
</dbReference>
<keyword evidence="3" id="KW-0812">Transmembrane</keyword>
<feature type="transmembrane region" description="Helical" evidence="3">
    <location>
        <begin position="482"/>
        <end position="498"/>
    </location>
</feature>
<proteinExistence type="predicted"/>
<evidence type="ECO:0000256" key="2">
    <source>
        <dbReference type="SAM" id="MobiDB-lite"/>
    </source>
</evidence>
<feature type="compositionally biased region" description="Low complexity" evidence="2">
    <location>
        <begin position="410"/>
        <end position="420"/>
    </location>
</feature>
<dbReference type="Proteomes" id="UP000015354">
    <property type="component" value="Unassembled WGS sequence"/>
</dbReference>
<feature type="coiled-coil region" evidence="1">
    <location>
        <begin position="315"/>
        <end position="356"/>
    </location>
</feature>
<feature type="region of interest" description="Disordered" evidence="2">
    <location>
        <begin position="1"/>
        <end position="29"/>
    </location>
</feature>
<keyword evidence="5" id="KW-1185">Reference proteome</keyword>
<keyword evidence="3" id="KW-0472">Membrane</keyword>
<evidence type="ECO:0000256" key="3">
    <source>
        <dbReference type="SAM" id="Phobius"/>
    </source>
</evidence>
<keyword evidence="1" id="KW-0175">Coiled coil</keyword>
<name>S9VVR9_9TRYP</name>
<feature type="region of interest" description="Disordered" evidence="2">
    <location>
        <begin position="382"/>
        <end position="437"/>
    </location>
</feature>
<comment type="caution">
    <text evidence="4">The sequence shown here is derived from an EMBL/GenBank/DDBJ whole genome shotgun (WGS) entry which is preliminary data.</text>
</comment>
<dbReference type="OrthoDB" id="441129at2759"/>
<feature type="compositionally biased region" description="Basic residues" evidence="2">
    <location>
        <begin position="15"/>
        <end position="25"/>
    </location>
</feature>
<evidence type="ECO:0000256" key="1">
    <source>
        <dbReference type="SAM" id="Coils"/>
    </source>
</evidence>
<feature type="compositionally biased region" description="Gly residues" evidence="2">
    <location>
        <begin position="421"/>
        <end position="431"/>
    </location>
</feature>
<feature type="coiled-coil region" evidence="1">
    <location>
        <begin position="150"/>
        <end position="188"/>
    </location>
</feature>